<evidence type="ECO:0000313" key="5">
    <source>
        <dbReference type="Proteomes" id="UP000252182"/>
    </source>
</evidence>
<dbReference type="EMBL" id="CP031124">
    <property type="protein sequence ID" value="AXF84432.1"/>
    <property type="molecule type" value="Genomic_DNA"/>
</dbReference>
<dbReference type="KEGG" id="hyf:DTO96_100139"/>
<dbReference type="InterPro" id="IPR011629">
    <property type="entry name" value="CobW-like_C"/>
</dbReference>
<keyword evidence="5" id="KW-1185">Reference proteome</keyword>
<dbReference type="GO" id="GO:0000166">
    <property type="term" value="F:nucleotide binding"/>
    <property type="evidence" value="ECO:0007669"/>
    <property type="project" value="UniProtKB-KW"/>
</dbReference>
<gene>
    <name evidence="4" type="ORF">DTO96_100139</name>
</gene>
<sequence length="308" mass="34588">MSESILPVAVWLENQPNIGFEGGVPEWAHQLENAHKANQVCVMAHEHTAYAKAGLAGHVLTGVLWPDEDVLGQLEHGISEAMSLEAKKFILILPVRASSALWVQFLLCELPNVGAQLDELITLMQLDRDWGDLSQGLVVDQLLLADRVLSFNGDDVMAQFAEQMRALNPLAMWVHNGFISDDDVSIPIMAYSVDAPLWREPLKKDDLLAWGAHKVVYFSFSQPMNGEKIKEMLGRWRIQHGASMTRLLAVVNLQGEVSPLCMQALQYLWSDMFIDVWPEGRTPETHMWILGQGLPWDELEVELQQCIA</sequence>
<dbReference type="Gene3D" id="3.30.1220.10">
    <property type="entry name" value="CobW-like, C-terminal domain"/>
    <property type="match status" value="1"/>
</dbReference>
<organism evidence="4 5">
    <name type="scientific">Ephemeroptericola cinctiostellae</name>
    <dbReference type="NCBI Taxonomy" id="2268024"/>
    <lineage>
        <taxon>Bacteria</taxon>
        <taxon>Pseudomonadati</taxon>
        <taxon>Pseudomonadota</taxon>
        <taxon>Betaproteobacteria</taxon>
        <taxon>Burkholderiales</taxon>
        <taxon>Burkholderiaceae</taxon>
        <taxon>Ephemeroptericola</taxon>
    </lineage>
</organism>
<evidence type="ECO:0000256" key="1">
    <source>
        <dbReference type="ARBA" id="ARBA00022741"/>
    </source>
</evidence>
<evidence type="ECO:0000313" key="4">
    <source>
        <dbReference type="EMBL" id="AXF84432.1"/>
    </source>
</evidence>
<keyword evidence="1" id="KW-0547">Nucleotide-binding</keyword>
<accession>A0A345D7U4</accession>
<dbReference type="InterPro" id="IPR036627">
    <property type="entry name" value="CobW-likC_sf"/>
</dbReference>
<evidence type="ECO:0000259" key="3">
    <source>
        <dbReference type="Pfam" id="PF07683"/>
    </source>
</evidence>
<dbReference type="AlphaFoldDB" id="A0A345D7U4"/>
<proteinExistence type="predicted"/>
<reference evidence="5" key="1">
    <citation type="submission" date="2018-07" db="EMBL/GenBank/DDBJ databases">
        <authorList>
            <person name="Kim H."/>
        </authorList>
    </citation>
    <scope>NUCLEOTIDE SEQUENCE [LARGE SCALE GENOMIC DNA]</scope>
    <source>
        <strain evidence="5">F02</strain>
    </source>
</reference>
<name>A0A345D7U4_9BURK</name>
<keyword evidence="2" id="KW-0143">Chaperone</keyword>
<dbReference type="OrthoDB" id="9808822at2"/>
<feature type="domain" description="CobW C-terminal" evidence="3">
    <location>
        <begin position="216"/>
        <end position="306"/>
    </location>
</feature>
<evidence type="ECO:0000256" key="2">
    <source>
        <dbReference type="ARBA" id="ARBA00023186"/>
    </source>
</evidence>
<dbReference type="SUPFAM" id="SSF90002">
    <property type="entry name" value="Hypothetical protein YjiA, C-terminal domain"/>
    <property type="match status" value="1"/>
</dbReference>
<protein>
    <recommendedName>
        <fullName evidence="3">CobW C-terminal domain-containing protein</fullName>
    </recommendedName>
</protein>
<dbReference type="Proteomes" id="UP000252182">
    <property type="component" value="Chromosome"/>
</dbReference>
<dbReference type="Pfam" id="PF07683">
    <property type="entry name" value="CobW_C"/>
    <property type="match status" value="1"/>
</dbReference>
<dbReference type="RefSeq" id="WP_114561737.1">
    <property type="nucleotide sequence ID" value="NZ_CP031124.1"/>
</dbReference>